<keyword evidence="1" id="KW-0812">Transmembrane</keyword>
<keyword evidence="1" id="KW-1133">Transmembrane helix</keyword>
<proteinExistence type="predicted"/>
<evidence type="ECO:0000256" key="1">
    <source>
        <dbReference type="SAM" id="Phobius"/>
    </source>
</evidence>
<sequence>MSVKSGRPRLLQLLIVLWLAAYAASFLQFALTGLAGDGFTRGLNRVMAFLGWQIGAGLIGCAIWIAGRDLPLGRAGRWLLRIPALLALALATAILALVLWARLARPAPAPPEPAPVTMPVTPSDR</sequence>
<evidence type="ECO:0000313" key="2">
    <source>
        <dbReference type="EMBL" id="PJE34766.1"/>
    </source>
</evidence>
<feature type="transmembrane region" description="Helical" evidence="1">
    <location>
        <begin position="78"/>
        <end position="101"/>
    </location>
</feature>
<organism evidence="2 3">
    <name type="scientific">Pseudooceanicola lipolyticus</name>
    <dbReference type="NCBI Taxonomy" id="2029104"/>
    <lineage>
        <taxon>Bacteria</taxon>
        <taxon>Pseudomonadati</taxon>
        <taxon>Pseudomonadota</taxon>
        <taxon>Alphaproteobacteria</taxon>
        <taxon>Rhodobacterales</taxon>
        <taxon>Paracoccaceae</taxon>
        <taxon>Pseudooceanicola</taxon>
    </lineage>
</organism>
<comment type="caution">
    <text evidence="2">The sequence shown here is derived from an EMBL/GenBank/DDBJ whole genome shotgun (WGS) entry which is preliminary data.</text>
</comment>
<dbReference type="AlphaFoldDB" id="A0A2M8IW56"/>
<dbReference type="EMBL" id="PGTB01000142">
    <property type="protein sequence ID" value="PJE34766.1"/>
    <property type="molecule type" value="Genomic_DNA"/>
</dbReference>
<feature type="transmembrane region" description="Helical" evidence="1">
    <location>
        <begin position="47"/>
        <end position="66"/>
    </location>
</feature>
<keyword evidence="1" id="KW-0472">Membrane</keyword>
<dbReference type="RefSeq" id="WP_100164293.1">
    <property type="nucleotide sequence ID" value="NZ_PGTB01000142.1"/>
</dbReference>
<accession>A0A2M8IW56</accession>
<evidence type="ECO:0000313" key="3">
    <source>
        <dbReference type="Proteomes" id="UP000231553"/>
    </source>
</evidence>
<name>A0A2M8IW56_9RHOB</name>
<protein>
    <submittedName>
        <fullName evidence="2">Uncharacterized protein</fullName>
    </submittedName>
</protein>
<gene>
    <name evidence="2" type="ORF">CVM52_20585</name>
</gene>
<dbReference type="Proteomes" id="UP000231553">
    <property type="component" value="Unassembled WGS sequence"/>
</dbReference>
<reference evidence="2 3" key="1">
    <citation type="journal article" date="2018" name="Int. J. Syst. Evol. Microbiol.">
        <title>Pseudooceanicola lipolyticus sp. nov., a marine alphaproteobacterium, reclassification of Oceanicola flagellatus as Pseudooceanicola flagellatus comb. nov. and emended description of the genus Pseudooceanicola.</title>
        <authorList>
            <person name="Huang M.-M."/>
            <person name="Guo L.-L."/>
            <person name="Wu Y.-H."/>
            <person name="Lai Q.-L."/>
            <person name="Shao Z.-Z."/>
            <person name="Wang C.-S."/>
            <person name="Wu M."/>
            <person name="Xu X.-W."/>
        </authorList>
    </citation>
    <scope>NUCLEOTIDE SEQUENCE [LARGE SCALE GENOMIC DNA]</scope>
    <source>
        <strain evidence="2 3">157</strain>
    </source>
</reference>
<dbReference type="OrthoDB" id="7877314at2"/>
<keyword evidence="3" id="KW-1185">Reference proteome</keyword>